<evidence type="ECO:0000256" key="8">
    <source>
        <dbReference type="HAMAP-Rule" id="MF_00258"/>
    </source>
</evidence>
<feature type="binding site" evidence="8">
    <location>
        <begin position="41"/>
        <end position="42"/>
    </location>
    <ligand>
        <name>substrate</name>
    </ligand>
</feature>
<dbReference type="Gene3D" id="3.40.50.1860">
    <property type="match status" value="2"/>
</dbReference>
<evidence type="ECO:0000256" key="7">
    <source>
        <dbReference type="ARBA" id="ARBA00070053"/>
    </source>
</evidence>
<keyword evidence="4 8" id="KW-0573">Peptidoglycan synthesis</keyword>
<comment type="function">
    <text evidence="8">Provides the (R)-glutamate required for cell wall biosynthesis.</text>
</comment>
<evidence type="ECO:0000256" key="3">
    <source>
        <dbReference type="ARBA" id="ARBA00022960"/>
    </source>
</evidence>
<feature type="binding site" evidence="8">
    <location>
        <begin position="73"/>
        <end position="74"/>
    </location>
    <ligand>
        <name>substrate</name>
    </ligand>
</feature>
<dbReference type="PROSITE" id="PS00924">
    <property type="entry name" value="ASP_GLU_RACEMASE_2"/>
    <property type="match status" value="1"/>
</dbReference>
<evidence type="ECO:0000313" key="9">
    <source>
        <dbReference type="EMBL" id="MCZ0725330.1"/>
    </source>
</evidence>
<dbReference type="InterPro" id="IPR015942">
    <property type="entry name" value="Asp/Glu/hydantoin_racemase"/>
</dbReference>
<keyword evidence="6 8" id="KW-0961">Cell wall biogenesis/degradation</keyword>
<name>A0A9X3FM32_9LACT</name>
<feature type="binding site" evidence="8">
    <location>
        <begin position="184"/>
        <end position="185"/>
    </location>
    <ligand>
        <name>substrate</name>
    </ligand>
</feature>
<dbReference type="Pfam" id="PF01177">
    <property type="entry name" value="Asp_Glu_race"/>
    <property type="match status" value="1"/>
</dbReference>
<proteinExistence type="inferred from homology"/>
<dbReference type="InterPro" id="IPR033134">
    <property type="entry name" value="Asp/Glu_racemase_AS_2"/>
</dbReference>
<protein>
    <recommendedName>
        <fullName evidence="7 8">Glutamate racemase</fullName>
        <ecNumber evidence="2 8">5.1.1.3</ecNumber>
    </recommendedName>
</protein>
<organism evidence="9 10">
    <name type="scientific">Aerococcus kribbianus</name>
    <dbReference type="NCBI Taxonomy" id="2999064"/>
    <lineage>
        <taxon>Bacteria</taxon>
        <taxon>Bacillati</taxon>
        <taxon>Bacillota</taxon>
        <taxon>Bacilli</taxon>
        <taxon>Lactobacillales</taxon>
        <taxon>Aerococcaceae</taxon>
        <taxon>Aerococcus</taxon>
    </lineage>
</organism>
<keyword evidence="3 8" id="KW-0133">Cell shape</keyword>
<feature type="active site" description="Proton donor/acceptor" evidence="8">
    <location>
        <position position="183"/>
    </location>
</feature>
<dbReference type="PROSITE" id="PS00923">
    <property type="entry name" value="ASP_GLU_RACEMASE_1"/>
    <property type="match status" value="1"/>
</dbReference>
<dbReference type="NCBIfam" id="NF002035">
    <property type="entry name" value="PRK00865.1-3"/>
    <property type="match status" value="1"/>
</dbReference>
<dbReference type="GO" id="GO:0042802">
    <property type="term" value="F:identical protein binding"/>
    <property type="evidence" value="ECO:0007669"/>
    <property type="project" value="UniProtKB-ARBA"/>
</dbReference>
<evidence type="ECO:0000256" key="6">
    <source>
        <dbReference type="ARBA" id="ARBA00023316"/>
    </source>
</evidence>
<evidence type="ECO:0000256" key="4">
    <source>
        <dbReference type="ARBA" id="ARBA00022984"/>
    </source>
</evidence>
<dbReference type="SUPFAM" id="SSF53681">
    <property type="entry name" value="Aspartate/glutamate racemase"/>
    <property type="match status" value="2"/>
</dbReference>
<dbReference type="AlphaFoldDB" id="A0A9X3FM32"/>
<evidence type="ECO:0000256" key="2">
    <source>
        <dbReference type="ARBA" id="ARBA00013090"/>
    </source>
</evidence>
<dbReference type="GO" id="GO:0008881">
    <property type="term" value="F:glutamate racemase activity"/>
    <property type="evidence" value="ECO:0007669"/>
    <property type="project" value="UniProtKB-UniRule"/>
</dbReference>
<dbReference type="GO" id="GO:0008360">
    <property type="term" value="P:regulation of cell shape"/>
    <property type="evidence" value="ECO:0007669"/>
    <property type="project" value="UniProtKB-KW"/>
</dbReference>
<dbReference type="HAMAP" id="MF_00258">
    <property type="entry name" value="Glu_racemase"/>
    <property type="match status" value="1"/>
</dbReference>
<sequence>MSGAIGILDSGVGGLTVFKEAMRQLPNESLIYIGDNARCPYGPREASQILEFTEELAQFLLSQGIKVLVIACNTATAVALTYLQDHMPIPVLGVIKPGALAANKYSQTGRIGLIATEGTVKSGYYERILYKKNPNLQVTALACPNFVSLVESHDYKSPLAKKLVHQQLQGMRRAKVDTLILGCTHFPLLAPIIQKTMGSGVGLIDSGKETVADLASILDYEDLTAEEAQRPQYHFYTTGSTELFDEIASEWLGRNVSSKHIDIAEKG</sequence>
<gene>
    <name evidence="9" type="primary">racE</name>
    <name evidence="8" type="synonym">murI</name>
    <name evidence="9" type="ORF">OW157_01965</name>
</gene>
<evidence type="ECO:0000313" key="10">
    <source>
        <dbReference type="Proteomes" id="UP001146670"/>
    </source>
</evidence>
<comment type="similarity">
    <text evidence="8">Belongs to the aspartate/glutamate racemases family.</text>
</comment>
<dbReference type="FunFam" id="3.40.50.1860:FF:000002">
    <property type="entry name" value="Glutamate racemase"/>
    <property type="match status" value="1"/>
</dbReference>
<comment type="caution">
    <text evidence="9">The sequence shown here is derived from an EMBL/GenBank/DDBJ whole genome shotgun (WGS) entry which is preliminary data.</text>
</comment>
<dbReference type="EC" id="5.1.1.3" evidence="2 8"/>
<dbReference type="EMBL" id="JAPRFR010000001">
    <property type="protein sequence ID" value="MCZ0725330.1"/>
    <property type="molecule type" value="Genomic_DNA"/>
</dbReference>
<dbReference type="NCBIfam" id="TIGR00067">
    <property type="entry name" value="glut_race"/>
    <property type="match status" value="1"/>
</dbReference>
<comment type="pathway">
    <text evidence="8">Cell wall biogenesis; peptidoglycan biosynthesis.</text>
</comment>
<evidence type="ECO:0000256" key="1">
    <source>
        <dbReference type="ARBA" id="ARBA00001602"/>
    </source>
</evidence>
<feature type="binding site" evidence="8">
    <location>
        <begin position="9"/>
        <end position="10"/>
    </location>
    <ligand>
        <name>substrate</name>
    </ligand>
</feature>
<comment type="catalytic activity">
    <reaction evidence="1 8">
        <text>L-glutamate = D-glutamate</text>
        <dbReference type="Rhea" id="RHEA:12813"/>
        <dbReference type="ChEBI" id="CHEBI:29985"/>
        <dbReference type="ChEBI" id="CHEBI:29986"/>
        <dbReference type="EC" id="5.1.1.3"/>
    </reaction>
</comment>
<reference evidence="9" key="1">
    <citation type="submission" date="2022-12" db="EMBL/GenBank/DDBJ databases">
        <title>Description and comparative metabolic analysis of Aerococcus sp. nov., isolated from the feces of a pig.</title>
        <authorList>
            <person name="Chang Y.-H."/>
        </authorList>
    </citation>
    <scope>NUCLEOTIDE SEQUENCE</scope>
    <source>
        <strain evidence="9">YH-aer222</strain>
    </source>
</reference>
<evidence type="ECO:0000256" key="5">
    <source>
        <dbReference type="ARBA" id="ARBA00023235"/>
    </source>
</evidence>
<dbReference type="PANTHER" id="PTHR21198">
    <property type="entry name" value="GLUTAMATE RACEMASE"/>
    <property type="match status" value="1"/>
</dbReference>
<dbReference type="GO" id="GO:0009252">
    <property type="term" value="P:peptidoglycan biosynthetic process"/>
    <property type="evidence" value="ECO:0007669"/>
    <property type="project" value="UniProtKB-UniRule"/>
</dbReference>
<dbReference type="Proteomes" id="UP001146670">
    <property type="component" value="Unassembled WGS sequence"/>
</dbReference>
<dbReference type="RefSeq" id="WP_268751653.1">
    <property type="nucleotide sequence ID" value="NZ_JAPRFQ010000001.1"/>
</dbReference>
<dbReference type="PANTHER" id="PTHR21198:SF2">
    <property type="entry name" value="GLUTAMATE RACEMASE"/>
    <property type="match status" value="1"/>
</dbReference>
<feature type="active site" description="Proton donor/acceptor" evidence="8">
    <location>
        <position position="72"/>
    </location>
</feature>
<keyword evidence="10" id="KW-1185">Reference proteome</keyword>
<accession>A0A9X3FM32</accession>
<dbReference type="InterPro" id="IPR004391">
    <property type="entry name" value="Glu_race"/>
</dbReference>
<dbReference type="InterPro" id="IPR018187">
    <property type="entry name" value="Asp/Glu_racemase_AS_1"/>
</dbReference>
<keyword evidence="5 8" id="KW-0413">Isomerase</keyword>
<dbReference type="GO" id="GO:0071555">
    <property type="term" value="P:cell wall organization"/>
    <property type="evidence" value="ECO:0007669"/>
    <property type="project" value="UniProtKB-KW"/>
</dbReference>
<dbReference type="InterPro" id="IPR001920">
    <property type="entry name" value="Asp/Glu_race"/>
</dbReference>